<dbReference type="InterPro" id="IPR000008">
    <property type="entry name" value="C2_dom"/>
</dbReference>
<feature type="coiled-coil region" evidence="6">
    <location>
        <begin position="523"/>
        <end position="596"/>
    </location>
</feature>
<evidence type="ECO:0000259" key="9">
    <source>
        <dbReference type="PROSITE" id="PS50222"/>
    </source>
</evidence>
<feature type="domain" description="EF-hand" evidence="9">
    <location>
        <begin position="2222"/>
        <end position="2257"/>
    </location>
</feature>
<evidence type="ECO:0000256" key="4">
    <source>
        <dbReference type="ARBA" id="ARBA00023069"/>
    </source>
</evidence>
<feature type="compositionally biased region" description="Acidic residues" evidence="7">
    <location>
        <begin position="214"/>
        <end position="225"/>
    </location>
</feature>
<feature type="region of interest" description="Disordered" evidence="7">
    <location>
        <begin position="1244"/>
        <end position="1269"/>
    </location>
</feature>
<reference evidence="10" key="1">
    <citation type="submission" date="2020-03" db="EMBL/GenBank/DDBJ databases">
        <title>Hybrid Assembly of Korean Phytophthora infestans isolates.</title>
        <authorList>
            <person name="Prokchorchik M."/>
            <person name="Lee Y."/>
            <person name="Seo J."/>
            <person name="Cho J.-H."/>
            <person name="Park Y.-E."/>
            <person name="Jang D.-C."/>
            <person name="Im J.-S."/>
            <person name="Choi J.-G."/>
            <person name="Park H.-J."/>
            <person name="Lee G.-B."/>
            <person name="Lee Y.-G."/>
            <person name="Hong S.-Y."/>
            <person name="Cho K."/>
            <person name="Sohn K.H."/>
        </authorList>
    </citation>
    <scope>NUCLEOTIDE SEQUENCE</scope>
    <source>
        <strain evidence="10">KR_2_A2</strain>
    </source>
</reference>
<feature type="compositionally biased region" description="Polar residues" evidence="7">
    <location>
        <begin position="1206"/>
        <end position="1221"/>
    </location>
</feature>
<dbReference type="PROSITE" id="PS50004">
    <property type="entry name" value="C2"/>
    <property type="match status" value="1"/>
</dbReference>
<dbReference type="Proteomes" id="UP000704712">
    <property type="component" value="Unassembled WGS sequence"/>
</dbReference>
<feature type="region of interest" description="Disordered" evidence="7">
    <location>
        <begin position="185"/>
        <end position="230"/>
    </location>
</feature>
<dbReference type="GO" id="GO:0005509">
    <property type="term" value="F:calcium ion binding"/>
    <property type="evidence" value="ECO:0007669"/>
    <property type="project" value="InterPro"/>
</dbReference>
<evidence type="ECO:0000256" key="1">
    <source>
        <dbReference type="ARBA" id="ARBA00004138"/>
    </source>
</evidence>
<sequence>MPSEYEDKYLLLRDENTALKKKKNEQEATIKRMYTKLAMIEEKLSKTRQSEGNQDDPETGGNTVTVVPVRRDLDTEKFIAALKNENTTLRKKNQVLMEKNRWLAEQCRQSNAVKRLGNKAHPSTQKRPVVRKPAANRGGFDGNFLEKQTESARKLHRDTFSGDLEIALKNRLVIAEKQLMKLQKENEQLRASNSGNRLQLKPRRDNNDGIGLSDEGDEKEQDEIDKEPANLELDQMKRELRDRQAQLAILNARYENLESNALAERDIQEKTLGQMEHLNRQVHKLRTQLQDANMEKEELEIRIMKAGEHEKEIAALREQNRRLEERMTSLCESPFINDAFQRKERIDKLFALEKLTQEQKATITDMSEENQKLQTVIRELQSTIKQLKQAKDRIEQDLAQMAHHLMEERNARSLDSIKSSTGNVTGPTLRPDPIVIVRPRTPEPHRQPPEKRDACSSPVNRNASPGKKTASSVNVGGGVVSRQYGDLPSAAGFLDTEEENSVKHLRNRVHVLQIAHLKSMQELERCEKMLQAQTNINRELALEIEELTTSKISSSNQLQRRIKELELLCEERQQRINALQAEVRQLKYAREKMLLKMREADDESSGESSDKEESEVASLSESLVLAARDLAPGEQLLELGIISGDFDSSVVGINSSTFVLCDFYDFESQSTPLIMGSRPEYNLSATFKVTVDGFFLRYLASESVVLEVHQAIRGDFKLIGKASVRLSKLLQSKGVVKESKLFVKSMCSVDGGSTTIGTLNVILRLFTPISEIWQVHLRSYPQDIQLLSKSGKRSELQVPSDVLCDQDFRDDPITNELQITVFACRKLRSYGKRSGGSISRIPSSYAHYQLLGFPDVFTNIVSDSASPEYDLSSSRQAFNLEVDACLLRFLSQFRFWITVFDDQIELDDNIQEDGMIGRCGIMLSDLVNGETIRGWFPLKGQNDQHAGDISVLIQWKDPFQVLQLTSSQRARGVNGRPIDMHTLDFDQQHALLSMFSVDMDGRVNYQQFLHYATPSEELELLVAKMKERLEYAVDSELIISVKDAFTAEIDARERKSMLVSVNTMTQTAEKYGIFLSDAERDLLLFTFGVATESSSRVGGSAAKSSGDNQKFIAMNYLLLHISSRLSCTERLLCHKIRQTMHAYVQEQRKRKATDTMPAPKLFEKFDDSKCGRVTRSAFRKCLSALGFDLMNVESEYRELVRHHTKQSSSNDPPTNSIDSDITTPHQVHIDLDEDVLEDARAKQLPKQRATFNDDSRQKSPKVSTQSQPEYTAIAVPATTEFQRRKQAFMDRMKAIASASSKNLVYEQVEKRLQDQRVQAKEQGFKVLSQRERLEQQLKQLHIPQNIHHDAARTLQRQYRQYKEQRQQQREANYAKTTIMEADLQLQSILRKWTFADLREQEDSILDEIERDVPVAKRAKLLTKKQLGFFLSKTPRIVLPPALLWQLMDYFSVKETGMVAYRSFLNFIFSTSTEESKREKKQRLSVLRRLLFDVGYASHIFVSAGDMKASGCISFKKFHQCLSRLGVQLSPKELHLVTIMFDANGYEILYHALLHALTQLPHCQQLSAALERCHRFGISALRDKILTFVNSDDGRMTQEELLRVLMQQTSEGTQFDSTDASLLFEMIGGNKEVTQRISIQDLCLRLEAATKYSRKSMHDEWNKYDLHYLQRLAWNCRKLICGSYFDLKFEFERFDWQEKGFVSLVEFITIARRQGFLLLTETQLKGVAKSFGVKNKGSFGINYRQFLDWTTPPPPIDMDVVEKKLRKCAHEQANNLPSRQLSEVFASWNQIFSTEKESTSEGVISRSTFANICTTRLSVPLDENELRTLLYTYDPELKDQMDYGAFLKMNWREATITYQKRTQVINDAAKAKTIVARIGEQLQNRKGIPREIAEAFSYNKDSSSALVESGQFILAMRKLGISLSPDDVNSIFAAFGEQPDKRKLNFMKFFKNSCDLNVSNFSEVKPDYQLSAADEKRLRNALGAAAKFSLPTFQQCFVQFQEFCVLHRFAEIAPSKLWRQMEANGLVELLSKRAVGLLSQKFSTLFDDEDGDSSLSVSLKAVHTHLKDFLQDAPAKASQEHEERELVVPAAEPKTPRAPIATLLDFLDSCDERGVDLRGELEARDGMYTGFITAMELKDILLRLGIAKSASSSSAEAVIGQLVRQFRSPERNDAVRYTEMLFEATKPVWPGAESRYDINTEHLRSRIRLKANFAGQIDHSDKTIYARLDAAFNHFDRDQKGFLTADSICNGLRALNYDLAPAQLGILMLNMCVFHHEGGGLSRTEFDSFVLDPYAACLLKKVSDRLYSEVQSQSQTSMPRVAYLSRLLMECGGSSHQSSLPAETFWTQLERALERQVTTLDKLRLEHLFDVARDSKIAYKLFLKVMSQWRTPVSVPVVSLDSGVTKQGQKGTSEQRAATKPEKQPYSQENATSDKLPCASDAILRSLYNQMSSIDFASQLDIVEEYLREKDHRHTGSIKMKQLKRVFDQIGLSLSADAFTSLQLYFPGVASPSRTEEHGELIAYGKLLLALETFYGKNDG</sequence>
<protein>
    <submittedName>
        <fullName evidence="10">C2 domain</fullName>
    </submittedName>
</protein>
<feature type="compositionally biased region" description="Polar residues" evidence="7">
    <location>
        <begin position="2402"/>
        <end position="2415"/>
    </location>
</feature>
<feature type="coiled-coil region" evidence="6">
    <location>
        <begin position="363"/>
        <end position="404"/>
    </location>
</feature>
<dbReference type="Gene3D" id="2.60.40.150">
    <property type="entry name" value="C2 domain"/>
    <property type="match status" value="2"/>
</dbReference>
<evidence type="ECO:0000256" key="3">
    <source>
        <dbReference type="ARBA" id="ARBA00023054"/>
    </source>
</evidence>
<evidence type="ECO:0000256" key="6">
    <source>
        <dbReference type="SAM" id="Coils"/>
    </source>
</evidence>
<comment type="caution">
    <text evidence="10">The sequence shown here is derived from an EMBL/GenBank/DDBJ whole genome shotgun (WGS) entry which is preliminary data.</text>
</comment>
<evidence type="ECO:0000259" key="8">
    <source>
        <dbReference type="PROSITE" id="PS50004"/>
    </source>
</evidence>
<comment type="similarity">
    <text evidence="2">Belongs to the RPGRIP1 family.</text>
</comment>
<dbReference type="GO" id="GO:0005929">
    <property type="term" value="C:cilium"/>
    <property type="evidence" value="ECO:0007669"/>
    <property type="project" value="UniProtKB-SubCell"/>
</dbReference>
<evidence type="ECO:0000313" key="10">
    <source>
        <dbReference type="EMBL" id="KAF4141765.1"/>
    </source>
</evidence>
<dbReference type="InterPro" id="IPR021656">
    <property type="entry name" value="C2-C2_1"/>
</dbReference>
<feature type="region of interest" description="Disordered" evidence="7">
    <location>
        <begin position="1200"/>
        <end position="1221"/>
    </location>
</feature>
<feature type="domain" description="C2" evidence="8">
    <location>
        <begin position="798"/>
        <end position="936"/>
    </location>
</feature>
<gene>
    <name evidence="10" type="ORF">GN958_ATG09010</name>
</gene>
<dbReference type="PROSITE" id="PS50222">
    <property type="entry name" value="EF_HAND_2"/>
    <property type="match status" value="1"/>
</dbReference>
<feature type="coiled-coil region" evidence="6">
    <location>
        <begin position="233"/>
        <end position="333"/>
    </location>
</feature>
<dbReference type="Gene3D" id="1.10.238.10">
    <property type="entry name" value="EF-hand"/>
    <property type="match status" value="5"/>
</dbReference>
<dbReference type="Pfam" id="PF00168">
    <property type="entry name" value="C2"/>
    <property type="match status" value="1"/>
</dbReference>
<dbReference type="InterPro" id="IPR035892">
    <property type="entry name" value="C2_domain_sf"/>
</dbReference>
<proteinExistence type="inferred from homology"/>
<name>A0A8S9ULK6_PHYIN</name>
<keyword evidence="4" id="KW-0969">Cilium</keyword>
<dbReference type="GO" id="GO:0005856">
    <property type="term" value="C:cytoskeleton"/>
    <property type="evidence" value="ECO:0007669"/>
    <property type="project" value="UniProtKB-ARBA"/>
</dbReference>
<dbReference type="InterPro" id="IPR011992">
    <property type="entry name" value="EF-hand-dom_pair"/>
</dbReference>
<feature type="compositionally biased region" description="Polar residues" evidence="7">
    <location>
        <begin position="416"/>
        <end position="426"/>
    </location>
</feature>
<evidence type="ECO:0000313" key="11">
    <source>
        <dbReference type="Proteomes" id="UP000704712"/>
    </source>
</evidence>
<dbReference type="EMBL" id="JAACNO010001266">
    <property type="protein sequence ID" value="KAF4141765.1"/>
    <property type="molecule type" value="Genomic_DNA"/>
</dbReference>
<feature type="compositionally biased region" description="Polar residues" evidence="7">
    <location>
        <begin position="1260"/>
        <end position="1269"/>
    </location>
</feature>
<keyword evidence="3 6" id="KW-0175">Coiled coil</keyword>
<dbReference type="PANTHER" id="PTHR14240">
    <property type="entry name" value="RETINITIS PIGMENTOSA GTPASE REGULATOR-INTERACTING PROTEIN"/>
    <property type="match status" value="1"/>
</dbReference>
<comment type="subcellular location">
    <subcellularLocation>
        <location evidence="1">Cell projection</location>
        <location evidence="1">Cilium</location>
    </subcellularLocation>
</comment>
<dbReference type="InterPro" id="IPR031139">
    <property type="entry name" value="RPGRIP1_fam"/>
</dbReference>
<accession>A0A8S9ULK6</accession>
<evidence type="ECO:0000256" key="2">
    <source>
        <dbReference type="ARBA" id="ARBA00006042"/>
    </source>
</evidence>
<feature type="compositionally biased region" description="Basic and acidic residues" evidence="7">
    <location>
        <begin position="440"/>
        <end position="454"/>
    </location>
</feature>
<dbReference type="Pfam" id="PF11618">
    <property type="entry name" value="C2-C2_1"/>
    <property type="match status" value="1"/>
</dbReference>
<keyword evidence="5" id="KW-0966">Cell projection</keyword>
<feature type="region of interest" description="Disordered" evidence="7">
    <location>
        <begin position="409"/>
        <end position="475"/>
    </location>
</feature>
<dbReference type="InterPro" id="IPR002048">
    <property type="entry name" value="EF_hand_dom"/>
</dbReference>
<dbReference type="SUPFAM" id="SSF47473">
    <property type="entry name" value="EF-hand"/>
    <property type="match status" value="4"/>
</dbReference>
<organism evidence="10 11">
    <name type="scientific">Phytophthora infestans</name>
    <name type="common">Potato late blight agent</name>
    <name type="synonym">Botrytis infestans</name>
    <dbReference type="NCBI Taxonomy" id="4787"/>
    <lineage>
        <taxon>Eukaryota</taxon>
        <taxon>Sar</taxon>
        <taxon>Stramenopiles</taxon>
        <taxon>Oomycota</taxon>
        <taxon>Peronosporomycetes</taxon>
        <taxon>Peronosporales</taxon>
        <taxon>Peronosporaceae</taxon>
        <taxon>Phytophthora</taxon>
    </lineage>
</organism>
<evidence type="ECO:0000256" key="5">
    <source>
        <dbReference type="ARBA" id="ARBA00023273"/>
    </source>
</evidence>
<feature type="region of interest" description="Disordered" evidence="7">
    <location>
        <begin position="2402"/>
        <end position="2432"/>
    </location>
</feature>
<evidence type="ECO:0000256" key="7">
    <source>
        <dbReference type="SAM" id="MobiDB-lite"/>
    </source>
</evidence>
<dbReference type="PANTHER" id="PTHR14240:SF5">
    <property type="entry name" value="RPGRIP1 C-TERMINAL DOMAIN-CONTAINING PROTEIN"/>
    <property type="match status" value="1"/>
</dbReference>
<dbReference type="SUPFAM" id="SSF49562">
    <property type="entry name" value="C2 domain (Calcium/lipid-binding domain, CaLB)"/>
    <property type="match status" value="2"/>
</dbReference>